<proteinExistence type="predicted"/>
<evidence type="ECO:0000313" key="6">
    <source>
        <dbReference type="EMBL" id="EFF67322.1"/>
    </source>
</evidence>
<dbReference type="SMART" id="SM00028">
    <property type="entry name" value="TPR"/>
    <property type="match status" value="1"/>
</dbReference>
<evidence type="ECO:0000256" key="2">
    <source>
        <dbReference type="ARBA" id="ARBA00022803"/>
    </source>
</evidence>
<feature type="repeat" description="TPR" evidence="3">
    <location>
        <begin position="117"/>
        <end position="150"/>
    </location>
</feature>
<dbReference type="InterPro" id="IPR011990">
    <property type="entry name" value="TPR-like_helical_dom_sf"/>
</dbReference>
<dbReference type="RefSeq" id="WP_005604750.1">
    <property type="nucleotide sequence ID" value="NZ_GG663526.1"/>
</dbReference>
<evidence type="ECO:0000313" key="7">
    <source>
        <dbReference type="Proteomes" id="UP000006238"/>
    </source>
</evidence>
<organism evidence="6 7">
    <name type="scientific">Eshraghiella crossota DSM 2876</name>
    <dbReference type="NCBI Taxonomy" id="511680"/>
    <lineage>
        <taxon>Bacteria</taxon>
        <taxon>Bacillati</taxon>
        <taxon>Bacillota</taxon>
        <taxon>Clostridia</taxon>
        <taxon>Lachnospirales</taxon>
        <taxon>Lachnospiraceae</taxon>
        <taxon>Eshraghiella</taxon>
    </lineage>
</organism>
<dbReference type="HOGENOM" id="CLU_367503_0_0_9"/>
<keyword evidence="1" id="KW-0677">Repeat</keyword>
<dbReference type="Gene3D" id="1.10.3210.10">
    <property type="entry name" value="Hypothetical protein af1432"/>
    <property type="match status" value="1"/>
</dbReference>
<keyword evidence="2 3" id="KW-0802">TPR repeat</keyword>
<dbReference type="SUPFAM" id="SSF48452">
    <property type="entry name" value="TPR-like"/>
    <property type="match status" value="1"/>
</dbReference>
<dbReference type="PROSITE" id="PS51186">
    <property type="entry name" value="GNAT"/>
    <property type="match status" value="1"/>
</dbReference>
<dbReference type="Gene3D" id="3.40.630.30">
    <property type="match status" value="1"/>
</dbReference>
<dbReference type="eggNOG" id="COG2206">
    <property type="taxonomic scope" value="Bacteria"/>
</dbReference>
<name>D4S341_9FIRM</name>
<gene>
    <name evidence="6" type="ORF">BUTYVIB_02520</name>
</gene>
<dbReference type="Proteomes" id="UP000006238">
    <property type="component" value="Unassembled WGS sequence"/>
</dbReference>
<dbReference type="SUPFAM" id="SSF55729">
    <property type="entry name" value="Acyl-CoA N-acyltransferases (Nat)"/>
    <property type="match status" value="1"/>
</dbReference>
<dbReference type="PANTHER" id="PTHR43155">
    <property type="entry name" value="CYCLIC DI-GMP PHOSPHODIESTERASE PA4108-RELATED"/>
    <property type="match status" value="1"/>
</dbReference>
<evidence type="ECO:0000259" key="5">
    <source>
        <dbReference type="PROSITE" id="PS51832"/>
    </source>
</evidence>
<dbReference type="InterPro" id="IPR003607">
    <property type="entry name" value="HD/PDEase_dom"/>
</dbReference>
<dbReference type="InterPro" id="IPR037522">
    <property type="entry name" value="HD_GYP_dom"/>
</dbReference>
<sequence>MDTKTIEKFYNFYKKGLSDIQSIERKLLKCSYSFEKWSDALNSKSEMIRYIYDENNKHVRDFLSLKEENLTPEVADMMITHVDFFISEGYRDYNVTASALNLLIGYYKNHEPLYRLFDCYYFMGMTLMEVNEYEKACEYFRRALELYPDVSVCKEDYRQFRIMASYYYRLVAAVCDKNAGARTVIEYYKTALDIWVEHPLVNFVTDKKKQGIKGMFNMLVCMYVEKYIVKGTDPEQWFKNIIEQEFCVQADRTGSFYGVDNRIFVVYYKLRHMSGAITRGEYNIQICKKYEYEKVLQQKFTYYTKNFLQLYDDEVSDEEYDVNDVSYMNRSFTYIDALIPEMINIFRKNDYIDELMTYYSEFPVLTRNYIIDYLIENNIKKIFRYTKDEETVINLFEKIFMNRQIVTLIHENMVSRLASLITGYILDEAPSMFVGTFGITSESGVNVNRDRIMHYAQNAGLIHDIGKIMCTDVVNLQFRKICDLEFDIVKKHASRGSEMIKYIPALAEYNDVVLGHHKDYNGKGGYPQEFDNTKSEYRIFIDIIKLCDCIDAVTDGLGRNYARTKKFKDVLAEFEIDKGTKYSDRLVDFISGNEKLKKEIERLTEIERQHVYYDIYYNMVKPVVKYSKKDETFIRKYVYSDEAGVAAITGRTVEEQHKIACACENNLYIFTNGNNEIIGSVVLREKDDTLDVVELFIKKELRRSENGSKFLDEIEKMAADEGFARITIPEGDNWHTHTFCYRRGYTKSAVQGEMEKIL</sequence>
<dbReference type="PROSITE" id="PS50005">
    <property type="entry name" value="TPR"/>
    <property type="match status" value="1"/>
</dbReference>
<evidence type="ECO:0000256" key="1">
    <source>
        <dbReference type="ARBA" id="ARBA00022737"/>
    </source>
</evidence>
<accession>D4S341</accession>
<dbReference type="STRING" id="45851.BHV86_03725"/>
<feature type="domain" description="HD-GYP" evidence="5">
    <location>
        <begin position="385"/>
        <end position="606"/>
    </location>
</feature>
<protein>
    <submittedName>
        <fullName evidence="6">Tetratricopeptide repeat protein</fullName>
    </submittedName>
</protein>
<evidence type="ECO:0000256" key="3">
    <source>
        <dbReference type="PROSITE-ProRule" id="PRU00339"/>
    </source>
</evidence>
<dbReference type="InterPro" id="IPR019734">
    <property type="entry name" value="TPR_rpt"/>
</dbReference>
<dbReference type="PROSITE" id="PS50293">
    <property type="entry name" value="TPR_REGION"/>
    <property type="match status" value="1"/>
</dbReference>
<comment type="caution">
    <text evidence="6">The sequence shown here is derived from an EMBL/GenBank/DDBJ whole genome shotgun (WGS) entry which is preliminary data.</text>
</comment>
<dbReference type="GeneID" id="98919043"/>
<dbReference type="InterPro" id="IPR013105">
    <property type="entry name" value="TPR_2"/>
</dbReference>
<dbReference type="GO" id="GO:0016747">
    <property type="term" value="F:acyltransferase activity, transferring groups other than amino-acyl groups"/>
    <property type="evidence" value="ECO:0007669"/>
    <property type="project" value="InterPro"/>
</dbReference>
<dbReference type="InterPro" id="IPR016181">
    <property type="entry name" value="Acyl_CoA_acyltransferase"/>
</dbReference>
<dbReference type="Gene3D" id="1.25.40.10">
    <property type="entry name" value="Tetratricopeptide repeat domain"/>
    <property type="match status" value="1"/>
</dbReference>
<reference evidence="6 7" key="1">
    <citation type="submission" date="2010-02" db="EMBL/GenBank/DDBJ databases">
        <authorList>
            <person name="Weinstock G."/>
            <person name="Sodergren E."/>
            <person name="Clifton S."/>
            <person name="Fulton L."/>
            <person name="Fulton B."/>
            <person name="Courtney L."/>
            <person name="Fronick C."/>
            <person name="Harrison M."/>
            <person name="Strong C."/>
            <person name="Farmer C."/>
            <person name="Delahaunty K."/>
            <person name="Markovic C."/>
            <person name="Hall O."/>
            <person name="Minx P."/>
            <person name="Tomlinson C."/>
            <person name="Mitreva M."/>
            <person name="Nelson J."/>
            <person name="Hou S."/>
            <person name="Wollam A."/>
            <person name="Pepin K.H."/>
            <person name="Johnson M."/>
            <person name="Bhonagiri V."/>
            <person name="Zhang X."/>
            <person name="Suruliraj S."/>
            <person name="Warren W."/>
            <person name="Chinwalla A."/>
            <person name="Mardis E.R."/>
            <person name="Wilson R.K."/>
        </authorList>
    </citation>
    <scope>NUCLEOTIDE SEQUENCE [LARGE SCALE GENOMIC DNA]</scope>
    <source>
        <strain evidence="6 7">DSM 2876</strain>
    </source>
</reference>
<keyword evidence="7" id="KW-1185">Reference proteome</keyword>
<dbReference type="SUPFAM" id="SSF109604">
    <property type="entry name" value="HD-domain/PDEase-like"/>
    <property type="match status" value="1"/>
</dbReference>
<dbReference type="PROSITE" id="PS51832">
    <property type="entry name" value="HD_GYP"/>
    <property type="match status" value="1"/>
</dbReference>
<dbReference type="Pfam" id="PF13487">
    <property type="entry name" value="HD_5"/>
    <property type="match status" value="1"/>
</dbReference>
<dbReference type="CDD" id="cd00077">
    <property type="entry name" value="HDc"/>
    <property type="match status" value="1"/>
</dbReference>
<dbReference type="AlphaFoldDB" id="D4S341"/>
<evidence type="ECO:0000259" key="4">
    <source>
        <dbReference type="PROSITE" id="PS51186"/>
    </source>
</evidence>
<dbReference type="Pfam" id="PF07719">
    <property type="entry name" value="TPR_2"/>
    <property type="match status" value="1"/>
</dbReference>
<dbReference type="PANTHER" id="PTHR43155:SF2">
    <property type="entry name" value="CYCLIC DI-GMP PHOSPHODIESTERASE PA4108"/>
    <property type="match status" value="1"/>
</dbReference>
<dbReference type="EMBL" id="ABWN01000043">
    <property type="protein sequence ID" value="EFF67322.1"/>
    <property type="molecule type" value="Genomic_DNA"/>
</dbReference>
<dbReference type="InterPro" id="IPR000182">
    <property type="entry name" value="GNAT_dom"/>
</dbReference>
<feature type="domain" description="N-acetyltransferase" evidence="4">
    <location>
        <begin position="598"/>
        <end position="758"/>
    </location>
</feature>